<keyword evidence="4 8" id="KW-0032">Aminotransferase</keyword>
<evidence type="ECO:0000256" key="5">
    <source>
        <dbReference type="ARBA" id="ARBA00022679"/>
    </source>
</evidence>
<dbReference type="InterPro" id="IPR015424">
    <property type="entry name" value="PyrdxlP-dep_Trfase"/>
</dbReference>
<name>A0A7S4BQC7_CHRCT</name>
<comment type="similarity">
    <text evidence="2">Belongs to the class-I pyridoxal-phosphate-dependent aminotransferase family.</text>
</comment>
<keyword evidence="5 8" id="KW-0808">Transferase</keyword>
<dbReference type="InterPro" id="IPR015421">
    <property type="entry name" value="PyrdxlP-dep_Trfase_major"/>
</dbReference>
<dbReference type="PROSITE" id="PS00105">
    <property type="entry name" value="AA_TRANSFER_CLASS_1"/>
    <property type="match status" value="1"/>
</dbReference>
<evidence type="ECO:0000313" key="10">
    <source>
        <dbReference type="EMBL" id="CAE0773401.1"/>
    </source>
</evidence>
<gene>
    <name evidence="10" type="ORF">PCAR00345_LOCUS26013</name>
</gene>
<dbReference type="GO" id="GO:0005739">
    <property type="term" value="C:mitochondrion"/>
    <property type="evidence" value="ECO:0007669"/>
    <property type="project" value="TreeGrafter"/>
</dbReference>
<dbReference type="Gene3D" id="3.40.640.10">
    <property type="entry name" value="Type I PLP-dependent aspartate aminotransferase-like (Major domain)"/>
    <property type="match status" value="1"/>
</dbReference>
<dbReference type="InterPro" id="IPR000796">
    <property type="entry name" value="Asp_trans"/>
</dbReference>
<organism evidence="10">
    <name type="scientific">Chrysotila carterae</name>
    <name type="common">Marine alga</name>
    <name type="synonym">Syracosphaera carterae</name>
    <dbReference type="NCBI Taxonomy" id="13221"/>
    <lineage>
        <taxon>Eukaryota</taxon>
        <taxon>Haptista</taxon>
        <taxon>Haptophyta</taxon>
        <taxon>Prymnesiophyceae</taxon>
        <taxon>Isochrysidales</taxon>
        <taxon>Isochrysidaceae</taxon>
        <taxon>Chrysotila</taxon>
    </lineage>
</organism>
<comment type="cofactor">
    <cofactor evidence="1">
        <name>pyridoxal 5'-phosphate</name>
        <dbReference type="ChEBI" id="CHEBI:597326"/>
    </cofactor>
</comment>
<comment type="subunit">
    <text evidence="3 8">Homodimer.</text>
</comment>
<dbReference type="InterPro" id="IPR015422">
    <property type="entry name" value="PyrdxlP-dep_Trfase_small"/>
</dbReference>
<dbReference type="PRINTS" id="PR00799">
    <property type="entry name" value="TRANSAMINASE"/>
</dbReference>
<evidence type="ECO:0000256" key="3">
    <source>
        <dbReference type="ARBA" id="ARBA00011738"/>
    </source>
</evidence>
<dbReference type="FunFam" id="3.90.1150.10:FF:000001">
    <property type="entry name" value="Aspartate aminotransferase"/>
    <property type="match status" value="1"/>
</dbReference>
<dbReference type="NCBIfam" id="NF006719">
    <property type="entry name" value="PRK09257.1"/>
    <property type="match status" value="1"/>
</dbReference>
<dbReference type="GO" id="GO:0030170">
    <property type="term" value="F:pyridoxal phosphate binding"/>
    <property type="evidence" value="ECO:0007669"/>
    <property type="project" value="InterPro"/>
</dbReference>
<dbReference type="Pfam" id="PF00155">
    <property type="entry name" value="Aminotran_1_2"/>
    <property type="match status" value="1"/>
</dbReference>
<reference evidence="10" key="1">
    <citation type="submission" date="2021-01" db="EMBL/GenBank/DDBJ databases">
        <authorList>
            <person name="Corre E."/>
            <person name="Pelletier E."/>
            <person name="Niang G."/>
            <person name="Scheremetjew M."/>
            <person name="Finn R."/>
            <person name="Kale V."/>
            <person name="Holt S."/>
            <person name="Cochrane G."/>
            <person name="Meng A."/>
            <person name="Brown T."/>
            <person name="Cohen L."/>
        </authorList>
    </citation>
    <scope>NUCLEOTIDE SEQUENCE</scope>
    <source>
        <strain evidence="10">CCMP645</strain>
    </source>
</reference>
<comment type="miscellaneous">
    <text evidence="8">In eukaryotes there are cytoplasmic, mitochondrial and chloroplastic isozymes.</text>
</comment>
<evidence type="ECO:0000256" key="6">
    <source>
        <dbReference type="ARBA" id="ARBA00022898"/>
    </source>
</evidence>
<feature type="domain" description="Aminotransferase class I/classII large" evidence="9">
    <location>
        <begin position="43"/>
        <end position="409"/>
    </location>
</feature>
<dbReference type="FunFam" id="3.40.640.10:FF:000015">
    <property type="entry name" value="Aspartate aminotransferase"/>
    <property type="match status" value="1"/>
</dbReference>
<evidence type="ECO:0000256" key="2">
    <source>
        <dbReference type="ARBA" id="ARBA00007441"/>
    </source>
</evidence>
<dbReference type="EMBL" id="HBIZ01040746">
    <property type="protein sequence ID" value="CAE0773401.1"/>
    <property type="molecule type" value="Transcribed_RNA"/>
</dbReference>
<dbReference type="InterPro" id="IPR004839">
    <property type="entry name" value="Aminotransferase_I/II_large"/>
</dbReference>
<dbReference type="PANTHER" id="PTHR11879:SF22">
    <property type="entry name" value="ASPARTATE AMINOTRANSFERASE, MITOCHONDRIAL"/>
    <property type="match status" value="1"/>
</dbReference>
<evidence type="ECO:0000256" key="4">
    <source>
        <dbReference type="ARBA" id="ARBA00022576"/>
    </source>
</evidence>
<comment type="catalytic activity">
    <reaction evidence="7 8">
        <text>L-aspartate + 2-oxoglutarate = oxaloacetate + L-glutamate</text>
        <dbReference type="Rhea" id="RHEA:21824"/>
        <dbReference type="ChEBI" id="CHEBI:16452"/>
        <dbReference type="ChEBI" id="CHEBI:16810"/>
        <dbReference type="ChEBI" id="CHEBI:29985"/>
        <dbReference type="ChEBI" id="CHEBI:29991"/>
        <dbReference type="EC" id="2.6.1.1"/>
    </reaction>
</comment>
<dbReference type="AlphaFoldDB" id="A0A7S4BQC7"/>
<dbReference type="Gene3D" id="3.90.1150.10">
    <property type="entry name" value="Aspartate Aminotransferase, domain 1"/>
    <property type="match status" value="1"/>
</dbReference>
<dbReference type="PANTHER" id="PTHR11879">
    <property type="entry name" value="ASPARTATE AMINOTRANSFERASE"/>
    <property type="match status" value="1"/>
</dbReference>
<dbReference type="EC" id="2.6.1.1" evidence="8"/>
<dbReference type="SUPFAM" id="SSF53383">
    <property type="entry name" value="PLP-dependent transferases"/>
    <property type="match status" value="1"/>
</dbReference>
<evidence type="ECO:0000256" key="1">
    <source>
        <dbReference type="ARBA" id="ARBA00001933"/>
    </source>
</evidence>
<dbReference type="GO" id="GO:0004069">
    <property type="term" value="F:L-aspartate:2-oxoglutarate aminotransferase activity"/>
    <property type="evidence" value="ECO:0007669"/>
    <property type="project" value="UniProtKB-EC"/>
</dbReference>
<evidence type="ECO:0000256" key="7">
    <source>
        <dbReference type="ARBA" id="ARBA00049185"/>
    </source>
</evidence>
<accession>A0A7S4BQC7</accession>
<evidence type="ECO:0000259" key="9">
    <source>
        <dbReference type="Pfam" id="PF00155"/>
    </source>
</evidence>
<proteinExistence type="inferred from homology"/>
<dbReference type="CDD" id="cd00609">
    <property type="entry name" value="AAT_like"/>
    <property type="match status" value="1"/>
</dbReference>
<protein>
    <recommendedName>
        <fullName evidence="8">Aspartate aminotransferase</fullName>
        <ecNumber evidence="8">2.6.1.1</ecNumber>
    </recommendedName>
</protein>
<dbReference type="InterPro" id="IPR004838">
    <property type="entry name" value="NHTrfase_class1_PyrdxlP-BS"/>
</dbReference>
<keyword evidence="6" id="KW-0663">Pyridoxal phosphate</keyword>
<evidence type="ECO:0000256" key="8">
    <source>
        <dbReference type="RuleBase" id="RU000480"/>
    </source>
</evidence>
<sequence>MAAAVATPPEIQKSPSFLKEVPQGKADPILGVAQAFRESTAPNKVNLVIGAYRDEEGNPWVLPSVRTAEARILERGEKKEYAGIAGIPAFVDRALEFAYGKDNAVLLEKRVAAVQTLSGTGACRIAAEFYSRFLPKGTVAYVSDPTWPNHIPIFQQAGFEVRKYRYLDRKTNRLDFDGMLADIAASPEGSIFVMHACAHNPTGVDPTPEQWKKISEAMKARDAKVLVDMAYQGFASGDAQADNAALRKLVADGHSIMLAQSFAKNFGLYGERVGTLSIVCEDEAEAARVSSQLKLIIRPMYSSPPIHGAMLVAEVLGDENLCAQYYKECESMAARIKKMRTLLREKIEAEQSPHDWSHITDQIGMFAYTGMSPETVEELTRDHAVFLTADGRISMAGINESNVAYVASAVNKVTSKRKLGEH</sequence>
<dbReference type="GO" id="GO:0006520">
    <property type="term" value="P:amino acid metabolic process"/>
    <property type="evidence" value="ECO:0007669"/>
    <property type="project" value="InterPro"/>
</dbReference>